<dbReference type="Gene3D" id="2.60.40.1120">
    <property type="entry name" value="Carboxypeptidase-like, regulatory domain"/>
    <property type="match status" value="1"/>
</dbReference>
<dbReference type="Gene3D" id="3.30.1150.10">
    <property type="match status" value="1"/>
</dbReference>
<dbReference type="HOGENOM" id="CLU_016599_1_0_7"/>
<dbReference type="Pfam" id="PF03544">
    <property type="entry name" value="TonB_C"/>
    <property type="match status" value="1"/>
</dbReference>
<sequence length="925" mass="100975">MCESARHMRPFKAPSAMRLAVSEALLLAVAMTASAARAQPADDPPPEGDVGGASVPRGGAGAVVVPQPGTAQPAQPAAVSPPKLITYAPPVYPEEAQRAGVEGSVILKLDIDKTGRVTKAEVQTPGGHGFDEAALAAAPGLVFEPARRPDGTPAPARILYRYAFTLTPKPADAAAPAPPADVETVVGTVLSASTGEGLPDISVSLLRPDGGREDVKTDQRGKFRFKNLPPGKYRVEVAAAGFEPFTAEEDIAEGEAIEVRYRISLAKPKDGAAPGIEVTVQGERPPREVTRRTLERREIDRIPGTGGDALRSLQSLPGVARSGFGLLIVRGSAPQDTLTFIDRTPVPIIYHFGGLSSVVPTEMLEKIDFYPGNFSAVYGRAMGGIVDVGLRSPKQDGKYHGVVQLDLIDGRVLLEGPVPYLKDWKFIAAGRRSWVDAWLGPVLKEAGSSVTQAPVYYDYQFVLEGRPSASERVRASFYGSDDAFKITLDKPPEDEPALTGDFGLHTAFQRFQVSYENRLGNRDRILWSLALGRDVFDFGIAPFAFNITTASLDLRLEYSHRFARFLTMNVGTDLTSGIATVKLHAPTRQPAGHPSNQPFSTLPAQDQSFDGPYSRPAAYAEFEVVPSPRARIVPGVRVDYALDTRTLDVSPRINARYDIRSGFPRTTAKGGVGLYYQAPQFQESVEPFGNPDIKSNRSIHYGLGVEQEITPQIDVTVDGFYKQLDRQVVFSAEKDGYANDGTGYAVGGEVLLKYKPDERFFGWAAYTLSRSVRTDGPGEEEHPTPWDQTHVLTVLGNLQLGRGWEVGARFRLVSGNLETPYVCDPEQKGCDPNRVNAIYHASSGKYSPFPLGGDYSERMPLFHQLDVRVDKTWRFKRWQLGLYLDVQNVYNHQAAEGISYNFNFTKREYVTGLPFLPTLGLRGDF</sequence>
<dbReference type="STRING" id="448385.sce3259"/>
<evidence type="ECO:0000256" key="14">
    <source>
        <dbReference type="SAM" id="SignalP"/>
    </source>
</evidence>
<dbReference type="Pfam" id="PF07715">
    <property type="entry name" value="Plug"/>
    <property type="match status" value="1"/>
</dbReference>
<evidence type="ECO:0000256" key="12">
    <source>
        <dbReference type="RuleBase" id="RU003357"/>
    </source>
</evidence>
<evidence type="ECO:0000256" key="1">
    <source>
        <dbReference type="ARBA" id="ARBA00004167"/>
    </source>
</evidence>
<evidence type="ECO:0000256" key="2">
    <source>
        <dbReference type="ARBA" id="ARBA00004571"/>
    </source>
</evidence>
<accession>A9GMC7</accession>
<dbReference type="Proteomes" id="UP000002139">
    <property type="component" value="Chromosome"/>
</dbReference>
<feature type="signal peptide" evidence="14">
    <location>
        <begin position="1"/>
        <end position="35"/>
    </location>
</feature>
<dbReference type="EMBL" id="AM746676">
    <property type="protein sequence ID" value="CAN93418.1"/>
    <property type="molecule type" value="Genomic_DNA"/>
</dbReference>
<feature type="compositionally biased region" description="Low complexity" evidence="13">
    <location>
        <begin position="52"/>
        <end position="78"/>
    </location>
</feature>
<evidence type="ECO:0000256" key="5">
    <source>
        <dbReference type="ARBA" id="ARBA00022692"/>
    </source>
</evidence>
<evidence type="ECO:0000256" key="3">
    <source>
        <dbReference type="ARBA" id="ARBA00022448"/>
    </source>
</evidence>
<dbReference type="eggNOG" id="COG0810">
    <property type="taxonomic scope" value="Bacteria"/>
</dbReference>
<evidence type="ECO:0000313" key="16">
    <source>
        <dbReference type="EMBL" id="CAN93418.1"/>
    </source>
</evidence>
<dbReference type="GO" id="GO:0031992">
    <property type="term" value="F:energy transducer activity"/>
    <property type="evidence" value="ECO:0007669"/>
    <property type="project" value="InterPro"/>
</dbReference>
<gene>
    <name evidence="16" type="ordered locus">sce3259</name>
</gene>
<name>A9GMC7_SORC5</name>
<dbReference type="InterPro" id="IPR037682">
    <property type="entry name" value="TonB_C"/>
</dbReference>
<dbReference type="PROSITE" id="PS52015">
    <property type="entry name" value="TONB_CTD"/>
    <property type="match status" value="1"/>
</dbReference>
<evidence type="ECO:0000256" key="7">
    <source>
        <dbReference type="ARBA" id="ARBA00022989"/>
    </source>
</evidence>
<dbReference type="GO" id="GO:0044718">
    <property type="term" value="P:siderophore transmembrane transport"/>
    <property type="evidence" value="ECO:0007669"/>
    <property type="project" value="TreeGrafter"/>
</dbReference>
<reference evidence="16 17" key="1">
    <citation type="journal article" date="2007" name="Nat. Biotechnol.">
        <title>Complete genome sequence of the myxobacterium Sorangium cellulosum.</title>
        <authorList>
            <person name="Schneiker S."/>
            <person name="Perlova O."/>
            <person name="Kaiser O."/>
            <person name="Gerth K."/>
            <person name="Alici A."/>
            <person name="Altmeyer M.O."/>
            <person name="Bartels D."/>
            <person name="Bekel T."/>
            <person name="Beyer S."/>
            <person name="Bode E."/>
            <person name="Bode H.B."/>
            <person name="Bolten C.J."/>
            <person name="Choudhuri J.V."/>
            <person name="Doss S."/>
            <person name="Elnakady Y.A."/>
            <person name="Frank B."/>
            <person name="Gaigalat L."/>
            <person name="Goesmann A."/>
            <person name="Groeger C."/>
            <person name="Gross F."/>
            <person name="Jelsbak L."/>
            <person name="Jelsbak L."/>
            <person name="Kalinowski J."/>
            <person name="Kegler C."/>
            <person name="Knauber T."/>
            <person name="Konietzny S."/>
            <person name="Kopp M."/>
            <person name="Krause L."/>
            <person name="Krug D."/>
            <person name="Linke B."/>
            <person name="Mahmud T."/>
            <person name="Martinez-Arias R."/>
            <person name="McHardy A.C."/>
            <person name="Merai M."/>
            <person name="Meyer F."/>
            <person name="Mormann S."/>
            <person name="Munoz-Dorado J."/>
            <person name="Perez J."/>
            <person name="Pradella S."/>
            <person name="Rachid S."/>
            <person name="Raddatz G."/>
            <person name="Rosenau F."/>
            <person name="Rueckert C."/>
            <person name="Sasse F."/>
            <person name="Scharfe M."/>
            <person name="Schuster S.C."/>
            <person name="Suen G."/>
            <person name="Treuner-Lange A."/>
            <person name="Velicer G.J."/>
            <person name="Vorholter F.-J."/>
            <person name="Weissman K.J."/>
            <person name="Welch R.D."/>
            <person name="Wenzel S.C."/>
            <person name="Whitworth D.E."/>
            <person name="Wilhelm S."/>
            <person name="Wittmann C."/>
            <person name="Bloecker H."/>
            <person name="Puehler A."/>
            <person name="Mueller R."/>
        </authorList>
    </citation>
    <scope>NUCLEOTIDE SEQUENCE [LARGE SCALE GENOMIC DNA]</scope>
    <source>
        <strain evidence="17">So ce56</strain>
    </source>
</reference>
<keyword evidence="6 14" id="KW-0732">Signal</keyword>
<evidence type="ECO:0000259" key="15">
    <source>
        <dbReference type="PROSITE" id="PS52015"/>
    </source>
</evidence>
<keyword evidence="9 12" id="KW-0472">Membrane</keyword>
<evidence type="ECO:0000256" key="9">
    <source>
        <dbReference type="ARBA" id="ARBA00023136"/>
    </source>
</evidence>
<dbReference type="PANTHER" id="PTHR30069:SF29">
    <property type="entry name" value="HEMOGLOBIN AND HEMOGLOBIN-HAPTOGLOBIN-BINDING PROTEIN 1-RELATED"/>
    <property type="match status" value="1"/>
</dbReference>
<keyword evidence="5" id="KW-0812">Transmembrane</keyword>
<comment type="similarity">
    <text evidence="12">Belongs to the TonB-dependent receptor family.</text>
</comment>
<dbReference type="SUPFAM" id="SSF74653">
    <property type="entry name" value="TolA/TonB C-terminal domain"/>
    <property type="match status" value="1"/>
</dbReference>
<feature type="domain" description="TonB C-terminal" evidence="15">
    <location>
        <begin position="77"/>
        <end position="173"/>
    </location>
</feature>
<keyword evidence="4" id="KW-1134">Transmembrane beta strand</keyword>
<dbReference type="GO" id="GO:0015344">
    <property type="term" value="F:siderophore uptake transmembrane transporter activity"/>
    <property type="evidence" value="ECO:0007669"/>
    <property type="project" value="TreeGrafter"/>
</dbReference>
<organism evidence="16 17">
    <name type="scientific">Sorangium cellulosum (strain So ce56)</name>
    <name type="common">Polyangium cellulosum (strain So ce56)</name>
    <dbReference type="NCBI Taxonomy" id="448385"/>
    <lineage>
        <taxon>Bacteria</taxon>
        <taxon>Pseudomonadati</taxon>
        <taxon>Myxococcota</taxon>
        <taxon>Polyangia</taxon>
        <taxon>Polyangiales</taxon>
        <taxon>Polyangiaceae</taxon>
        <taxon>Sorangium</taxon>
    </lineage>
</organism>
<dbReference type="InterPro" id="IPR003538">
    <property type="entry name" value="TonB"/>
</dbReference>
<comment type="subcellular location">
    <subcellularLocation>
        <location evidence="2">Cell outer membrane</location>
        <topology evidence="2">Multi-pass membrane protein</topology>
    </subcellularLocation>
    <subcellularLocation>
        <location evidence="1">Membrane</location>
        <topology evidence="1">Single-pass membrane protein</topology>
    </subcellularLocation>
</comment>
<evidence type="ECO:0000256" key="13">
    <source>
        <dbReference type="SAM" id="MobiDB-lite"/>
    </source>
</evidence>
<dbReference type="Gene3D" id="2.170.130.10">
    <property type="entry name" value="TonB-dependent receptor, plug domain"/>
    <property type="match status" value="1"/>
</dbReference>
<evidence type="ECO:0000256" key="11">
    <source>
        <dbReference type="ARBA" id="ARBA00023237"/>
    </source>
</evidence>
<dbReference type="InterPro" id="IPR037066">
    <property type="entry name" value="Plug_dom_sf"/>
</dbReference>
<dbReference type="AlphaFoldDB" id="A9GMC7"/>
<dbReference type="Pfam" id="PF00593">
    <property type="entry name" value="TonB_dep_Rec_b-barrel"/>
    <property type="match status" value="1"/>
</dbReference>
<dbReference type="PANTHER" id="PTHR30069">
    <property type="entry name" value="TONB-DEPENDENT OUTER MEMBRANE RECEPTOR"/>
    <property type="match status" value="1"/>
</dbReference>
<keyword evidence="3" id="KW-0813">Transport</keyword>
<dbReference type="InterPro" id="IPR039426">
    <property type="entry name" value="TonB-dep_rcpt-like"/>
</dbReference>
<evidence type="ECO:0000256" key="8">
    <source>
        <dbReference type="ARBA" id="ARBA00023077"/>
    </source>
</evidence>
<dbReference type="GO" id="GO:0030288">
    <property type="term" value="C:outer membrane-bounded periplasmic space"/>
    <property type="evidence" value="ECO:0007669"/>
    <property type="project" value="InterPro"/>
</dbReference>
<dbReference type="SUPFAM" id="SSF49478">
    <property type="entry name" value="Cna protein B-type domain"/>
    <property type="match status" value="1"/>
</dbReference>
<feature type="chain" id="PRO_5002739110" description="TonB C-terminal domain-containing protein" evidence="14">
    <location>
        <begin position="36"/>
        <end position="925"/>
    </location>
</feature>
<evidence type="ECO:0000256" key="6">
    <source>
        <dbReference type="ARBA" id="ARBA00022729"/>
    </source>
</evidence>
<keyword evidence="11" id="KW-0998">Cell outer membrane</keyword>
<protein>
    <recommendedName>
        <fullName evidence="15">TonB C-terminal domain-containing protein</fullName>
    </recommendedName>
</protein>
<evidence type="ECO:0000256" key="4">
    <source>
        <dbReference type="ARBA" id="ARBA00022452"/>
    </source>
</evidence>
<dbReference type="GO" id="GO:0009279">
    <property type="term" value="C:cell outer membrane"/>
    <property type="evidence" value="ECO:0007669"/>
    <property type="project" value="UniProtKB-SubCell"/>
</dbReference>
<dbReference type="NCBIfam" id="TIGR01352">
    <property type="entry name" value="tonB_Cterm"/>
    <property type="match status" value="1"/>
</dbReference>
<dbReference type="InterPro" id="IPR000531">
    <property type="entry name" value="Beta-barrel_TonB"/>
</dbReference>
<keyword evidence="7" id="KW-1133">Transmembrane helix</keyword>
<dbReference type="Gene3D" id="2.40.170.20">
    <property type="entry name" value="TonB-dependent receptor, beta-barrel domain"/>
    <property type="match status" value="1"/>
</dbReference>
<dbReference type="InterPro" id="IPR012910">
    <property type="entry name" value="Plug_dom"/>
</dbReference>
<keyword evidence="17" id="KW-1185">Reference proteome</keyword>
<dbReference type="Pfam" id="PF13620">
    <property type="entry name" value="CarboxypepD_reg"/>
    <property type="match status" value="1"/>
</dbReference>
<proteinExistence type="inferred from homology"/>
<dbReference type="BioCyc" id="SCEL448385:SCE_RS16700-MONOMER"/>
<keyword evidence="8 12" id="KW-0798">TonB box</keyword>
<feature type="region of interest" description="Disordered" evidence="13">
    <location>
        <begin position="37"/>
        <end position="78"/>
    </location>
</feature>
<dbReference type="InterPro" id="IPR036942">
    <property type="entry name" value="Beta-barrel_TonB_sf"/>
</dbReference>
<evidence type="ECO:0000313" key="17">
    <source>
        <dbReference type="Proteomes" id="UP000002139"/>
    </source>
</evidence>
<dbReference type="PRINTS" id="PR01374">
    <property type="entry name" value="TONBPROTEIN"/>
</dbReference>
<evidence type="ECO:0000256" key="10">
    <source>
        <dbReference type="ARBA" id="ARBA00023170"/>
    </source>
</evidence>
<dbReference type="InterPro" id="IPR006260">
    <property type="entry name" value="TonB/TolA_C"/>
</dbReference>
<dbReference type="SUPFAM" id="SSF56935">
    <property type="entry name" value="Porins"/>
    <property type="match status" value="1"/>
</dbReference>
<keyword evidence="10" id="KW-0675">Receptor</keyword>
<dbReference type="KEGG" id="scl:sce3259"/>
<dbReference type="eggNOG" id="COG4771">
    <property type="taxonomic scope" value="Bacteria"/>
</dbReference>